<evidence type="ECO:0000256" key="6">
    <source>
        <dbReference type="RuleBase" id="RU362042"/>
    </source>
</evidence>
<keyword evidence="9" id="KW-1185">Reference proteome</keyword>
<dbReference type="Proteomes" id="UP001597012">
    <property type="component" value="Unassembled WGS sequence"/>
</dbReference>
<comment type="caution">
    <text evidence="6">Lacks conserved residue(s) required for the propagation of feature annotation.</text>
</comment>
<dbReference type="SUPFAM" id="SSF51306">
    <property type="entry name" value="LexA/Signal peptidase"/>
    <property type="match status" value="2"/>
</dbReference>
<evidence type="ECO:0000256" key="2">
    <source>
        <dbReference type="ARBA" id="ARBA00009370"/>
    </source>
</evidence>
<evidence type="ECO:0000259" key="7">
    <source>
        <dbReference type="Pfam" id="PF10502"/>
    </source>
</evidence>
<keyword evidence="6" id="KW-0812">Transmembrane</keyword>
<reference evidence="9" key="1">
    <citation type="journal article" date="2019" name="Int. J. Syst. Evol. Microbiol.">
        <title>The Global Catalogue of Microorganisms (GCM) 10K type strain sequencing project: providing services to taxonomists for standard genome sequencing and annotation.</title>
        <authorList>
            <consortium name="The Broad Institute Genomics Platform"/>
            <consortium name="The Broad Institute Genome Sequencing Center for Infectious Disease"/>
            <person name="Wu L."/>
            <person name="Ma J."/>
        </authorList>
    </citation>
    <scope>NUCLEOTIDE SEQUENCE [LARGE SCALE GENOMIC DNA]</scope>
    <source>
        <strain evidence="9">CCUG 61948</strain>
    </source>
</reference>
<evidence type="ECO:0000256" key="1">
    <source>
        <dbReference type="ARBA" id="ARBA00000677"/>
    </source>
</evidence>
<keyword evidence="5 6" id="KW-0378">Hydrolase</keyword>
<proteinExistence type="inferred from homology"/>
<dbReference type="InterPro" id="IPR000223">
    <property type="entry name" value="Pept_S26A_signal_pept_1"/>
</dbReference>
<dbReference type="RefSeq" id="WP_379935406.1">
    <property type="nucleotide sequence ID" value="NZ_JBHTHY010000012.1"/>
</dbReference>
<evidence type="ECO:0000256" key="4">
    <source>
        <dbReference type="ARBA" id="ARBA00019232"/>
    </source>
</evidence>
<dbReference type="Pfam" id="PF18936">
    <property type="entry name" value="DUF5684"/>
    <property type="match status" value="1"/>
</dbReference>
<dbReference type="InterPro" id="IPR019758">
    <property type="entry name" value="Pept_S26A_signal_pept_1_CS"/>
</dbReference>
<organism evidence="8 9">
    <name type="scientific">Maribacter chungangensis</name>
    <dbReference type="NCBI Taxonomy" id="1069117"/>
    <lineage>
        <taxon>Bacteria</taxon>
        <taxon>Pseudomonadati</taxon>
        <taxon>Bacteroidota</taxon>
        <taxon>Flavobacteriia</taxon>
        <taxon>Flavobacteriales</taxon>
        <taxon>Flavobacteriaceae</taxon>
        <taxon>Maribacter</taxon>
    </lineage>
</organism>
<feature type="transmembrane region" description="Helical" evidence="6">
    <location>
        <begin position="125"/>
        <end position="144"/>
    </location>
</feature>
<dbReference type="InterPro" id="IPR019533">
    <property type="entry name" value="Peptidase_S26"/>
</dbReference>
<feature type="domain" description="Peptidase S26" evidence="7">
    <location>
        <begin position="481"/>
        <end position="521"/>
    </location>
</feature>
<dbReference type="GO" id="GO:0009003">
    <property type="term" value="F:signal peptidase activity"/>
    <property type="evidence" value="ECO:0007669"/>
    <property type="project" value="UniProtKB-EC"/>
</dbReference>
<evidence type="ECO:0000256" key="5">
    <source>
        <dbReference type="ARBA" id="ARBA00022801"/>
    </source>
</evidence>
<comment type="caution">
    <text evidence="8">The sequence shown here is derived from an EMBL/GenBank/DDBJ whole genome shotgun (WGS) entry which is preliminary data.</text>
</comment>
<feature type="domain" description="Peptidase S26" evidence="7">
    <location>
        <begin position="123"/>
        <end position="293"/>
    </location>
</feature>
<protein>
    <recommendedName>
        <fullName evidence="4 6">Signal peptidase I</fullName>
        <ecNumber evidence="3 6">3.4.21.89</ecNumber>
    </recommendedName>
</protein>
<feature type="transmembrane region" description="Helical" evidence="6">
    <location>
        <begin position="54"/>
        <end position="74"/>
    </location>
</feature>
<dbReference type="EC" id="3.4.21.89" evidence="3 6"/>
<dbReference type="Pfam" id="PF10502">
    <property type="entry name" value="Peptidase_S26"/>
    <property type="match status" value="2"/>
</dbReference>
<evidence type="ECO:0000313" key="9">
    <source>
        <dbReference type="Proteomes" id="UP001597012"/>
    </source>
</evidence>
<sequence length="586" mass="67293">MNGTQWILFILLVQVVHFLGTWKLYVKAGRKPWEAAIPIYNAIILMQIINRPKWWVILLFIPIINLLMFPVIWVETIRSYGRNSTLESWLVIFTLGFYIYYVNYALDVTHIKDRSLQPKTAMGEWVSSIVFAVVAATLVHTYFIQPYVIPTGSLERTLRVGDFLFVSKFHYGARTPMTTVAAPMVHDTLPILGTPSYLAEVDKNKYKTSWKNKLQLPYSRLPGFTKVDRNDIVVFSWPADTVRYFFKKEEGIRKPIDKKSNYVKRCVGIPGDSLEVRNGYVFVNGKQLELPGSAKPQFDYLIYSSKGVSSRLLNKIGVTDFTRKYLSNPLNQQQAQAVNQYLIGYNQGENGQLELYTKGTGIPAATIKKMGLSLREVTERERLAPLTAAMVAALKNDASIDSVVQQVNPKGRRGVNLFPQSPDYPWNYSQLGPIYIPKRGATVPLDLKTLPLYKKIIREYEQNKLSVSGNQISINDKIVTSYTFKQDYYWMMGDNRDHSEDSRAWGYVPEDHIVGTPIFIWMSFDNFVDANGNSNSPLKWRPRWDRIFTTVNGEGEPQSYFKYFLILLAAYFVGSWLWKRKKSNEA</sequence>
<keyword evidence="6" id="KW-1133">Transmembrane helix</keyword>
<dbReference type="InterPro" id="IPR043739">
    <property type="entry name" value="DUF5684"/>
</dbReference>
<dbReference type="NCBIfam" id="TIGR02227">
    <property type="entry name" value="sigpep_I_bact"/>
    <property type="match status" value="1"/>
</dbReference>
<dbReference type="Gene3D" id="2.10.109.10">
    <property type="entry name" value="Umud Fragment, subunit A"/>
    <property type="match status" value="2"/>
</dbReference>
<name>A0ABW3B5G3_9FLAO</name>
<comment type="similarity">
    <text evidence="2 6">Belongs to the peptidase S26 family.</text>
</comment>
<dbReference type="PRINTS" id="PR00727">
    <property type="entry name" value="LEADERPTASE"/>
</dbReference>
<dbReference type="PANTHER" id="PTHR43390:SF1">
    <property type="entry name" value="CHLOROPLAST PROCESSING PEPTIDASE"/>
    <property type="match status" value="1"/>
</dbReference>
<evidence type="ECO:0000256" key="3">
    <source>
        <dbReference type="ARBA" id="ARBA00013208"/>
    </source>
</evidence>
<dbReference type="InterPro" id="IPR036286">
    <property type="entry name" value="LexA/Signal_pep-like_sf"/>
</dbReference>
<feature type="transmembrane region" description="Helical" evidence="6">
    <location>
        <begin position="560"/>
        <end position="578"/>
    </location>
</feature>
<evidence type="ECO:0000313" key="8">
    <source>
        <dbReference type="EMBL" id="MFD0798573.1"/>
    </source>
</evidence>
<accession>A0ABW3B5G3</accession>
<dbReference type="PROSITE" id="PS00761">
    <property type="entry name" value="SPASE_I_3"/>
    <property type="match status" value="1"/>
</dbReference>
<keyword evidence="6" id="KW-0472">Membrane</keyword>
<dbReference type="CDD" id="cd06530">
    <property type="entry name" value="S26_SPase_I"/>
    <property type="match status" value="2"/>
</dbReference>
<comment type="catalytic activity">
    <reaction evidence="1 6">
        <text>Cleavage of hydrophobic, N-terminal signal or leader sequences from secreted and periplasmic proteins.</text>
        <dbReference type="EC" id="3.4.21.89"/>
    </reaction>
</comment>
<comment type="subcellular location">
    <subcellularLocation>
        <location evidence="6">Membrane</location>
        <topology evidence="6">Single-pass type II membrane protein</topology>
    </subcellularLocation>
</comment>
<dbReference type="EMBL" id="JBHTHY010000012">
    <property type="protein sequence ID" value="MFD0798573.1"/>
    <property type="molecule type" value="Genomic_DNA"/>
</dbReference>
<feature type="transmembrane region" description="Helical" evidence="6">
    <location>
        <begin position="86"/>
        <end position="104"/>
    </location>
</feature>
<feature type="transmembrane region" description="Helical" evidence="6">
    <location>
        <begin position="6"/>
        <end position="25"/>
    </location>
</feature>
<dbReference type="PANTHER" id="PTHR43390">
    <property type="entry name" value="SIGNAL PEPTIDASE I"/>
    <property type="match status" value="1"/>
</dbReference>
<keyword evidence="6" id="KW-0645">Protease</keyword>
<gene>
    <name evidence="8" type="primary">lepB</name>
    <name evidence="8" type="ORF">ACFQZJ_13960</name>
</gene>